<sequence>MEASRNLAPERVTGLVMCGNLTDANKYLKTIRTIAEKTEKAALAERYSSSWNYLSSSRTSPLDNFRSIEFYMQNRILCPSIIIWNGNITTSKTLSSQSNDVDLISPDLRSIILGGENAPHRRLPEQFAWVLTRFVEENIALVEGKVAMDLSRGDNDSSPTDKYVDNFSIFSLWNNALLRQVCSVESALVSWINARI</sequence>
<reference evidence="1" key="1">
    <citation type="submission" date="2021-01" db="EMBL/GenBank/DDBJ databases">
        <authorList>
            <person name="Corre E."/>
            <person name="Pelletier E."/>
            <person name="Niang G."/>
            <person name="Scheremetjew M."/>
            <person name="Finn R."/>
            <person name="Kale V."/>
            <person name="Holt S."/>
            <person name="Cochrane G."/>
            <person name="Meng A."/>
            <person name="Brown T."/>
            <person name="Cohen L."/>
        </authorList>
    </citation>
    <scope>NUCLEOTIDE SEQUENCE</scope>
    <source>
        <strain evidence="1">CCAP1064/1</strain>
    </source>
</reference>
<proteinExistence type="predicted"/>
<organism evidence="1">
    <name type="scientific">Proboscia inermis</name>
    <dbReference type="NCBI Taxonomy" id="420281"/>
    <lineage>
        <taxon>Eukaryota</taxon>
        <taxon>Sar</taxon>
        <taxon>Stramenopiles</taxon>
        <taxon>Ochrophyta</taxon>
        <taxon>Bacillariophyta</taxon>
        <taxon>Coscinodiscophyceae</taxon>
        <taxon>Rhizosoleniophycidae</taxon>
        <taxon>Rhizosoleniales</taxon>
        <taxon>Rhizosoleniaceae</taxon>
        <taxon>Proboscia</taxon>
    </lineage>
</organism>
<name>A0A7S0CM27_9STRA</name>
<protein>
    <submittedName>
        <fullName evidence="1">Uncharacterized protein</fullName>
    </submittedName>
</protein>
<gene>
    <name evidence="1" type="ORF">PINE0816_LOCUS21997</name>
</gene>
<dbReference type="EMBL" id="HBEL01047488">
    <property type="protein sequence ID" value="CAD8425837.1"/>
    <property type="molecule type" value="Transcribed_RNA"/>
</dbReference>
<evidence type="ECO:0000313" key="1">
    <source>
        <dbReference type="EMBL" id="CAD8425837.1"/>
    </source>
</evidence>
<accession>A0A7S0CM27</accession>
<dbReference type="AlphaFoldDB" id="A0A7S0CM27"/>